<dbReference type="InterPro" id="IPR003785">
    <property type="entry name" value="Creatininase/forma_Hydrolase"/>
</dbReference>
<dbReference type="NCBIfam" id="TIGR03964">
    <property type="entry name" value="mycofact_creat"/>
    <property type="match status" value="1"/>
</dbReference>
<dbReference type="InterPro" id="IPR023871">
    <property type="entry name" value="MftE"/>
</dbReference>
<accession>A0ABS9TLZ4</accession>
<dbReference type="Gene3D" id="3.40.50.10310">
    <property type="entry name" value="Creatininase"/>
    <property type="match status" value="1"/>
</dbReference>
<dbReference type="SUPFAM" id="SSF102215">
    <property type="entry name" value="Creatininase"/>
    <property type="match status" value="1"/>
</dbReference>
<evidence type="ECO:0000256" key="5">
    <source>
        <dbReference type="ARBA" id="ARBA00024029"/>
    </source>
</evidence>
<reference evidence="6 7" key="1">
    <citation type="submission" date="2022-03" db="EMBL/GenBank/DDBJ databases">
        <title>Pseudonocardia alaer sp. nov., a novel actinomycete isolated from reed forest soil.</title>
        <authorList>
            <person name="Wang L."/>
        </authorList>
    </citation>
    <scope>NUCLEOTIDE SEQUENCE [LARGE SCALE GENOMIC DNA]</scope>
    <source>
        <strain evidence="6 7">Y-16303</strain>
    </source>
</reference>
<comment type="similarity">
    <text evidence="5">Belongs to the creatininase superfamily.</text>
</comment>
<dbReference type="InterPro" id="IPR024087">
    <property type="entry name" value="Creatininase-like_sf"/>
</dbReference>
<name>A0ABS9TLZ4_9PSEU</name>
<dbReference type="PANTHER" id="PTHR35005">
    <property type="entry name" value="3-DEHYDRO-SCYLLO-INOSOSE HYDROLASE"/>
    <property type="match status" value="1"/>
</dbReference>
<sequence>MNVRLGERTWSELAPEAKPTVLVPVGSLEQHGPHLPLDTDARIATAVAHRAADADPSLLVAPAVAYGASGEHEGFPGTLSIGHEALNAVLVELGRSAGRWVRRLVFVNGHGGNFPTVSEAVLLLRDEGRDMAWFGCGVPGGDAHAGRTETSILLALEPTLVREDLAEAGNTAPLAKLLPTLRRDGIAAASPNGVLGDPAGASREEGERLLAGMGTSLLEALSRWTPDRRGRLA</sequence>
<keyword evidence="7" id="KW-1185">Reference proteome</keyword>
<keyword evidence="2" id="KW-0479">Metal-binding</keyword>
<evidence type="ECO:0000256" key="1">
    <source>
        <dbReference type="ARBA" id="ARBA00001947"/>
    </source>
</evidence>
<protein>
    <submittedName>
        <fullName evidence="6">Mycofactocin biosynthesis peptidyl-dipeptidase MftE</fullName>
    </submittedName>
</protein>
<gene>
    <name evidence="6" type="primary">mftE</name>
    <name evidence="6" type="ORF">MMF94_27975</name>
</gene>
<comment type="caution">
    <text evidence="6">The sequence shown here is derived from an EMBL/GenBank/DDBJ whole genome shotgun (WGS) entry which is preliminary data.</text>
</comment>
<dbReference type="EMBL" id="JAKXMK010000026">
    <property type="protein sequence ID" value="MCH6169556.1"/>
    <property type="molecule type" value="Genomic_DNA"/>
</dbReference>
<evidence type="ECO:0000256" key="3">
    <source>
        <dbReference type="ARBA" id="ARBA00022801"/>
    </source>
</evidence>
<evidence type="ECO:0000313" key="7">
    <source>
        <dbReference type="Proteomes" id="UP001299970"/>
    </source>
</evidence>
<organism evidence="6 7">
    <name type="scientific">Pseudonocardia alaniniphila</name>
    <dbReference type="NCBI Taxonomy" id="75291"/>
    <lineage>
        <taxon>Bacteria</taxon>
        <taxon>Bacillati</taxon>
        <taxon>Actinomycetota</taxon>
        <taxon>Actinomycetes</taxon>
        <taxon>Pseudonocardiales</taxon>
        <taxon>Pseudonocardiaceae</taxon>
        <taxon>Pseudonocardia</taxon>
    </lineage>
</organism>
<dbReference type="Pfam" id="PF02633">
    <property type="entry name" value="Creatininase"/>
    <property type="match status" value="1"/>
</dbReference>
<keyword evidence="4" id="KW-0862">Zinc</keyword>
<proteinExistence type="inferred from homology"/>
<comment type="cofactor">
    <cofactor evidence="1">
        <name>Zn(2+)</name>
        <dbReference type="ChEBI" id="CHEBI:29105"/>
    </cofactor>
</comment>
<dbReference type="PANTHER" id="PTHR35005:SF1">
    <property type="entry name" value="2-AMINO-5-FORMYLAMINO-6-RIBOSYLAMINOPYRIMIDIN-4(3H)-ONE 5'-MONOPHOSPHATE DEFORMYLASE"/>
    <property type="match status" value="1"/>
</dbReference>
<evidence type="ECO:0000256" key="4">
    <source>
        <dbReference type="ARBA" id="ARBA00022833"/>
    </source>
</evidence>
<evidence type="ECO:0000256" key="2">
    <source>
        <dbReference type="ARBA" id="ARBA00022723"/>
    </source>
</evidence>
<dbReference type="Proteomes" id="UP001299970">
    <property type="component" value="Unassembled WGS sequence"/>
</dbReference>
<keyword evidence="3" id="KW-0378">Hydrolase</keyword>
<dbReference type="RefSeq" id="WP_241040201.1">
    <property type="nucleotide sequence ID" value="NZ_BAAAJF010000065.1"/>
</dbReference>
<evidence type="ECO:0000313" key="6">
    <source>
        <dbReference type="EMBL" id="MCH6169556.1"/>
    </source>
</evidence>